<dbReference type="Gene3D" id="1.10.760.10">
    <property type="entry name" value="Cytochrome c-like domain"/>
    <property type="match status" value="1"/>
</dbReference>
<reference evidence="7 8" key="1">
    <citation type="submission" date="2024-01" db="EMBL/GenBank/DDBJ databases">
        <title>Multi-omics insights into the function and evolution of sodium benzoate biodegradation pathways in Benzoatithermus flavus gen. nov., sp. nov. from hot spring.</title>
        <authorList>
            <person name="Hu C.-J."/>
            <person name="Li W.-J."/>
        </authorList>
    </citation>
    <scope>NUCLEOTIDE SEQUENCE [LARGE SCALE GENOMIC DNA]</scope>
    <source>
        <strain evidence="7 8">SYSU G07066</strain>
    </source>
</reference>
<dbReference type="Proteomes" id="UP001375743">
    <property type="component" value="Unassembled WGS sequence"/>
</dbReference>
<evidence type="ECO:0000256" key="5">
    <source>
        <dbReference type="SAM" id="SignalP"/>
    </source>
</evidence>
<proteinExistence type="predicted"/>
<dbReference type="PROSITE" id="PS51007">
    <property type="entry name" value="CYTC"/>
    <property type="match status" value="1"/>
</dbReference>
<evidence type="ECO:0000256" key="1">
    <source>
        <dbReference type="ARBA" id="ARBA00022617"/>
    </source>
</evidence>
<comment type="caution">
    <text evidence="7">The sequence shown here is derived from an EMBL/GenBank/DDBJ whole genome shotgun (WGS) entry which is preliminary data.</text>
</comment>
<dbReference type="InterPro" id="IPR036909">
    <property type="entry name" value="Cyt_c-like_dom_sf"/>
</dbReference>
<evidence type="ECO:0000259" key="6">
    <source>
        <dbReference type="PROSITE" id="PS51007"/>
    </source>
</evidence>
<feature type="signal peptide" evidence="5">
    <location>
        <begin position="1"/>
        <end position="26"/>
    </location>
</feature>
<evidence type="ECO:0000256" key="3">
    <source>
        <dbReference type="ARBA" id="ARBA00023004"/>
    </source>
</evidence>
<evidence type="ECO:0000313" key="7">
    <source>
        <dbReference type="EMBL" id="MEK0083104.1"/>
    </source>
</evidence>
<sequence>MLRRTTSLLAVAAAIISLLASSGSRAEEKAADKPYSIVDGKVDKGTYNGYRRYTDSCLRCHGPDGMGSSYAPNLTESLKNMSYEDFTNVVINGRQNLAAGQEKVMPAFGMVEDVAMYIDDIYAYLKARSDGVVGRGRPERQ</sequence>
<dbReference type="InterPro" id="IPR009056">
    <property type="entry name" value="Cyt_c-like_dom"/>
</dbReference>
<keyword evidence="8" id="KW-1185">Reference proteome</keyword>
<dbReference type="Pfam" id="PF13442">
    <property type="entry name" value="Cytochrome_CBB3"/>
    <property type="match status" value="1"/>
</dbReference>
<dbReference type="SUPFAM" id="SSF46626">
    <property type="entry name" value="Cytochrome c"/>
    <property type="match status" value="1"/>
</dbReference>
<keyword evidence="1 4" id="KW-0349">Heme</keyword>
<dbReference type="EMBL" id="JBBLZC010000006">
    <property type="protein sequence ID" value="MEK0083104.1"/>
    <property type="molecule type" value="Genomic_DNA"/>
</dbReference>
<evidence type="ECO:0000256" key="2">
    <source>
        <dbReference type="ARBA" id="ARBA00022723"/>
    </source>
</evidence>
<protein>
    <submittedName>
        <fullName evidence="7">Cytochrome c</fullName>
    </submittedName>
</protein>
<evidence type="ECO:0000256" key="4">
    <source>
        <dbReference type="PROSITE-ProRule" id="PRU00433"/>
    </source>
</evidence>
<evidence type="ECO:0000313" key="8">
    <source>
        <dbReference type="Proteomes" id="UP001375743"/>
    </source>
</evidence>
<dbReference type="RefSeq" id="WP_418158950.1">
    <property type="nucleotide sequence ID" value="NZ_JBBLZC010000006.1"/>
</dbReference>
<name>A0ABU8XQB0_9PROT</name>
<gene>
    <name evidence="7" type="ORF">U1T56_08070</name>
</gene>
<accession>A0ABU8XQB0</accession>
<organism evidence="7 8">
    <name type="scientific">Benzoatithermus flavus</name>
    <dbReference type="NCBI Taxonomy" id="3108223"/>
    <lineage>
        <taxon>Bacteria</taxon>
        <taxon>Pseudomonadati</taxon>
        <taxon>Pseudomonadota</taxon>
        <taxon>Alphaproteobacteria</taxon>
        <taxon>Geminicoccales</taxon>
        <taxon>Geminicoccaceae</taxon>
        <taxon>Benzoatithermus</taxon>
    </lineage>
</organism>
<keyword evidence="5" id="KW-0732">Signal</keyword>
<keyword evidence="2 4" id="KW-0479">Metal-binding</keyword>
<feature type="chain" id="PRO_5045766447" evidence="5">
    <location>
        <begin position="27"/>
        <end position="141"/>
    </location>
</feature>
<feature type="domain" description="Cytochrome c" evidence="6">
    <location>
        <begin position="44"/>
        <end position="129"/>
    </location>
</feature>
<keyword evidence="3 4" id="KW-0408">Iron</keyword>